<dbReference type="PANTHER" id="PTHR47354:SF5">
    <property type="entry name" value="PROTEIN RFBI"/>
    <property type="match status" value="1"/>
</dbReference>
<comment type="cofactor">
    <cofactor evidence="1">
        <name>FAD</name>
        <dbReference type="ChEBI" id="CHEBI:57692"/>
    </cofactor>
</comment>
<dbReference type="InterPro" id="IPR012675">
    <property type="entry name" value="Beta-grasp_dom_sf"/>
</dbReference>
<dbReference type="InterPro" id="IPR001433">
    <property type="entry name" value="OxRdtase_FAD/NAD-bd"/>
</dbReference>
<dbReference type="SUPFAM" id="SSF63380">
    <property type="entry name" value="Riboflavin synthase domain-like"/>
    <property type="match status" value="1"/>
</dbReference>
<protein>
    <submittedName>
        <fullName evidence="5">2Fe-2S iron-sulfur cluster binding domain-containing protein</fullName>
    </submittedName>
</protein>
<dbReference type="Pfam" id="PF00970">
    <property type="entry name" value="FAD_binding_6"/>
    <property type="match status" value="1"/>
</dbReference>
<evidence type="ECO:0000313" key="5">
    <source>
        <dbReference type="EMBL" id="THJ34557.1"/>
    </source>
</evidence>
<dbReference type="Proteomes" id="UP000306236">
    <property type="component" value="Unassembled WGS sequence"/>
</dbReference>
<comment type="caution">
    <text evidence="5">The sequence shown here is derived from an EMBL/GenBank/DDBJ whole genome shotgun (WGS) entry which is preliminary data.</text>
</comment>
<feature type="domain" description="FAD-binding FR-type" evidence="4">
    <location>
        <begin position="100"/>
        <end position="199"/>
    </location>
</feature>
<dbReference type="AlphaFoldDB" id="A0A4S5BPD7"/>
<evidence type="ECO:0000259" key="4">
    <source>
        <dbReference type="PROSITE" id="PS51384"/>
    </source>
</evidence>
<dbReference type="InterPro" id="IPR036010">
    <property type="entry name" value="2Fe-2S_ferredoxin-like_sf"/>
</dbReference>
<keyword evidence="6" id="KW-1185">Reference proteome</keyword>
<evidence type="ECO:0000259" key="3">
    <source>
        <dbReference type="PROSITE" id="PS51085"/>
    </source>
</evidence>
<reference evidence="5 6" key="1">
    <citation type="submission" date="2019-04" db="EMBL/GenBank/DDBJ databases">
        <title>Lampropedia sp YIM MLB12 draf genome.</title>
        <authorList>
            <person name="Wang Y.-X."/>
        </authorList>
    </citation>
    <scope>NUCLEOTIDE SEQUENCE [LARGE SCALE GENOMIC DNA]</scope>
    <source>
        <strain evidence="5 6">YIM MLB12</strain>
    </source>
</reference>
<dbReference type="InterPro" id="IPR008333">
    <property type="entry name" value="Cbr1-like_FAD-bd_dom"/>
</dbReference>
<evidence type="ECO:0000256" key="2">
    <source>
        <dbReference type="ARBA" id="ARBA00022714"/>
    </source>
</evidence>
<dbReference type="InterPro" id="IPR039261">
    <property type="entry name" value="FNR_nucleotide-bd"/>
</dbReference>
<dbReference type="GO" id="GO:0016491">
    <property type="term" value="F:oxidoreductase activity"/>
    <property type="evidence" value="ECO:0007669"/>
    <property type="project" value="InterPro"/>
</dbReference>
<gene>
    <name evidence="5" type="ORF">E8K88_06075</name>
</gene>
<dbReference type="EMBL" id="SSWX01000006">
    <property type="protein sequence ID" value="THJ34557.1"/>
    <property type="molecule type" value="Genomic_DNA"/>
</dbReference>
<dbReference type="InterPro" id="IPR006058">
    <property type="entry name" value="2Fe2S_fd_BS"/>
</dbReference>
<dbReference type="CDD" id="cd06190">
    <property type="entry name" value="T4MO_e_transfer_like"/>
    <property type="match status" value="1"/>
</dbReference>
<keyword evidence="2" id="KW-0001">2Fe-2S</keyword>
<keyword evidence="2" id="KW-0408">Iron</keyword>
<dbReference type="PANTHER" id="PTHR47354">
    <property type="entry name" value="NADH OXIDOREDUCTASE HCR"/>
    <property type="match status" value="1"/>
</dbReference>
<dbReference type="InterPro" id="IPR017938">
    <property type="entry name" value="Riboflavin_synthase-like_b-brl"/>
</dbReference>
<evidence type="ECO:0000256" key="1">
    <source>
        <dbReference type="ARBA" id="ARBA00001974"/>
    </source>
</evidence>
<dbReference type="InterPro" id="IPR050415">
    <property type="entry name" value="MRET"/>
</dbReference>
<accession>A0A4S5BPD7</accession>
<evidence type="ECO:0000313" key="6">
    <source>
        <dbReference type="Proteomes" id="UP000306236"/>
    </source>
</evidence>
<dbReference type="PROSITE" id="PS51085">
    <property type="entry name" value="2FE2S_FER_2"/>
    <property type="match status" value="1"/>
</dbReference>
<dbReference type="PRINTS" id="PR00410">
    <property type="entry name" value="PHEHYDRXLASE"/>
</dbReference>
<dbReference type="InterPro" id="IPR017927">
    <property type="entry name" value="FAD-bd_FR_type"/>
</dbReference>
<dbReference type="OrthoDB" id="9806195at2"/>
<keyword evidence="2" id="KW-0479">Metal-binding</keyword>
<dbReference type="Gene3D" id="3.10.20.30">
    <property type="match status" value="1"/>
</dbReference>
<dbReference type="Gene3D" id="2.40.30.10">
    <property type="entry name" value="Translation factors"/>
    <property type="match status" value="1"/>
</dbReference>
<dbReference type="PROSITE" id="PS00197">
    <property type="entry name" value="2FE2S_FER_1"/>
    <property type="match status" value="1"/>
</dbReference>
<dbReference type="GO" id="GO:0051537">
    <property type="term" value="F:2 iron, 2 sulfur cluster binding"/>
    <property type="evidence" value="ECO:0007669"/>
    <property type="project" value="UniProtKB-KW"/>
</dbReference>
<dbReference type="RefSeq" id="WP_136405767.1">
    <property type="nucleotide sequence ID" value="NZ_SSWX01000006.1"/>
</dbReference>
<dbReference type="Pfam" id="PF00175">
    <property type="entry name" value="NAD_binding_1"/>
    <property type="match status" value="1"/>
</dbReference>
<dbReference type="InterPro" id="IPR001041">
    <property type="entry name" value="2Fe-2S_ferredoxin-type"/>
</dbReference>
<name>A0A4S5BPD7_9BURK</name>
<dbReference type="CDD" id="cd00207">
    <property type="entry name" value="fer2"/>
    <property type="match status" value="1"/>
</dbReference>
<keyword evidence="2" id="KW-0411">Iron-sulfur</keyword>
<dbReference type="SUPFAM" id="SSF54292">
    <property type="entry name" value="2Fe-2S ferredoxin-like"/>
    <property type="match status" value="1"/>
</dbReference>
<dbReference type="PROSITE" id="PS51384">
    <property type="entry name" value="FAD_FR"/>
    <property type="match status" value="1"/>
</dbReference>
<dbReference type="Pfam" id="PF00111">
    <property type="entry name" value="Fer2"/>
    <property type="match status" value="1"/>
</dbReference>
<organism evidence="5 6">
    <name type="scientific">Lampropedia aestuarii</name>
    <dbReference type="NCBI Taxonomy" id="2562762"/>
    <lineage>
        <taxon>Bacteria</taxon>
        <taxon>Pseudomonadati</taxon>
        <taxon>Pseudomonadota</taxon>
        <taxon>Betaproteobacteria</taxon>
        <taxon>Burkholderiales</taxon>
        <taxon>Comamonadaceae</taxon>
        <taxon>Lampropedia</taxon>
    </lineage>
</organism>
<dbReference type="Gene3D" id="3.40.50.80">
    <property type="entry name" value="Nucleotide-binding domain of ferredoxin-NADP reductase (FNR) module"/>
    <property type="match status" value="1"/>
</dbReference>
<feature type="domain" description="2Fe-2S ferredoxin-type" evidence="3">
    <location>
        <begin position="1"/>
        <end position="92"/>
    </location>
</feature>
<dbReference type="SUPFAM" id="SSF52343">
    <property type="entry name" value="Ferredoxin reductase-like, C-terminal NADP-linked domain"/>
    <property type="match status" value="1"/>
</dbReference>
<proteinExistence type="predicted"/>
<sequence length="338" mass="37244">MTTIHIEGSGQTFACAPNDTLLAGGLRAGLGMPYECTAGACGTCKFELLEGHLEVLWDNAPGLSARDHAKNRKLACQCRPLTDCRIKMRLDDACVPQVNPRKQTATLIATNEITHDIREFRFATDTAAAFRPGQFATLQLPGVNGTRAYSMSNLPNSEGEWHFQVRRVQGGNGSNTLFDHLHTGDQITLDGPFGMAYLREDSVRDVVCIAGGSGLAPMVSIARAMANAGQLATRRLHFFYGARTQRDVCGEALLEALPGFGDRIRFYPAISSVHEHEASNWNGRIGFIHEYLEEVLGADLYGHDYYMAGPTPMIQAVLDTLQTRHNVDKSQIYFDRFF</sequence>